<dbReference type="CDD" id="cd08659">
    <property type="entry name" value="M20_ArgE_DapE-like"/>
    <property type="match status" value="1"/>
</dbReference>
<gene>
    <name evidence="16" type="ORF">R0G89_02315</name>
</gene>
<dbReference type="InterPro" id="IPR002933">
    <property type="entry name" value="Peptidase_M20"/>
</dbReference>
<proteinExistence type="inferred from homology"/>
<dbReference type="GeneID" id="57366067"/>
<comment type="cofactor">
    <cofactor evidence="1">
        <name>Co(2+)</name>
        <dbReference type="ChEBI" id="CHEBI:48828"/>
    </cofactor>
</comment>
<organism evidence="16 17">
    <name type="scientific">Pediococcus acidilactici</name>
    <dbReference type="NCBI Taxonomy" id="1254"/>
    <lineage>
        <taxon>Bacteria</taxon>
        <taxon>Bacillati</taxon>
        <taxon>Bacillota</taxon>
        <taxon>Bacilli</taxon>
        <taxon>Lactobacillales</taxon>
        <taxon>Lactobacillaceae</taxon>
        <taxon>Pediococcus</taxon>
        <taxon>Pediococcus acidilactici group</taxon>
    </lineage>
</organism>
<evidence type="ECO:0000256" key="3">
    <source>
        <dbReference type="ARBA" id="ARBA00005130"/>
    </source>
</evidence>
<reference evidence="16" key="1">
    <citation type="journal article" date="2023" name="PeerJ">
        <title>Selection and evaluation of lactic acid bacteria from chicken feces in Thailand as potential probiotics.</title>
        <authorList>
            <person name="Khurajog B."/>
            <person name="Disastra Y."/>
            <person name="Lawwyne L.D."/>
            <person name="Sirichokchatchawan W."/>
            <person name="Niyomtham W."/>
            <person name="Yindee J."/>
            <person name="Hampson D.J."/>
            <person name="Prapasarakul N."/>
        </authorList>
    </citation>
    <scope>NUCLEOTIDE SEQUENCE</scope>
    <source>
        <strain evidence="16">BF9</strain>
    </source>
</reference>
<dbReference type="GO" id="GO:0046872">
    <property type="term" value="F:metal ion binding"/>
    <property type="evidence" value="ECO:0007669"/>
    <property type="project" value="UniProtKB-KW"/>
</dbReference>
<evidence type="ECO:0000256" key="8">
    <source>
        <dbReference type="ARBA" id="ARBA00022723"/>
    </source>
</evidence>
<evidence type="ECO:0000256" key="2">
    <source>
        <dbReference type="ARBA" id="ARBA00001947"/>
    </source>
</evidence>
<dbReference type="PROSITE" id="PS00758">
    <property type="entry name" value="ARGE_DAPE_CPG2_1"/>
    <property type="match status" value="1"/>
</dbReference>
<keyword evidence="12" id="KW-0457">Lysine biosynthesis</keyword>
<evidence type="ECO:0000256" key="10">
    <source>
        <dbReference type="ARBA" id="ARBA00022833"/>
    </source>
</evidence>
<dbReference type="InterPro" id="IPR001261">
    <property type="entry name" value="ArgE/DapE_CS"/>
</dbReference>
<reference evidence="16" key="2">
    <citation type="submission" date="2023-10" db="EMBL/GenBank/DDBJ databases">
        <authorList>
            <person name="Khurajog B."/>
        </authorList>
    </citation>
    <scope>NUCLEOTIDE SEQUENCE</scope>
    <source>
        <strain evidence="16">BF9</strain>
    </source>
</reference>
<evidence type="ECO:0000256" key="1">
    <source>
        <dbReference type="ARBA" id="ARBA00001941"/>
    </source>
</evidence>
<evidence type="ECO:0000256" key="6">
    <source>
        <dbReference type="ARBA" id="ARBA00016853"/>
    </source>
</evidence>
<keyword evidence="8" id="KW-0479">Metal-binding</keyword>
<comment type="pathway">
    <text evidence="3">Amino-acid biosynthesis; L-lysine biosynthesis via DAP pathway; LL-2,6-diaminopimelate from (S)-tetrahydrodipicolinate (succinylase route): step 3/3.</text>
</comment>
<comment type="catalytic activity">
    <reaction evidence="14">
        <text>N-succinyl-(2S,6S)-2,6-diaminopimelate + H2O = (2S,6S)-2,6-diaminopimelate + succinate</text>
        <dbReference type="Rhea" id="RHEA:22608"/>
        <dbReference type="ChEBI" id="CHEBI:15377"/>
        <dbReference type="ChEBI" id="CHEBI:30031"/>
        <dbReference type="ChEBI" id="CHEBI:57609"/>
        <dbReference type="ChEBI" id="CHEBI:58087"/>
        <dbReference type="EC" id="3.5.1.18"/>
    </reaction>
</comment>
<evidence type="ECO:0000256" key="12">
    <source>
        <dbReference type="ARBA" id="ARBA00023154"/>
    </source>
</evidence>
<dbReference type="PANTHER" id="PTHR43808">
    <property type="entry name" value="ACETYLORNITHINE DEACETYLASE"/>
    <property type="match status" value="1"/>
</dbReference>
<protein>
    <recommendedName>
        <fullName evidence="6">Probable succinyl-diaminopimelate desuccinylase</fullName>
        <ecNumber evidence="5">3.5.1.18</ecNumber>
    </recommendedName>
</protein>
<keyword evidence="7" id="KW-0028">Amino-acid biosynthesis</keyword>
<dbReference type="InterPro" id="IPR036264">
    <property type="entry name" value="Bact_exopeptidase_dim_dom"/>
</dbReference>
<evidence type="ECO:0000256" key="9">
    <source>
        <dbReference type="ARBA" id="ARBA00022801"/>
    </source>
</evidence>
<evidence type="ECO:0000259" key="15">
    <source>
        <dbReference type="Pfam" id="PF07687"/>
    </source>
</evidence>
<comment type="cofactor">
    <cofactor evidence="2">
        <name>Zn(2+)</name>
        <dbReference type="ChEBI" id="CHEBI:29105"/>
    </cofactor>
</comment>
<evidence type="ECO:0000313" key="16">
    <source>
        <dbReference type="EMBL" id="MDV2620570.1"/>
    </source>
</evidence>
<dbReference type="SUPFAM" id="SSF55031">
    <property type="entry name" value="Bacterial exopeptidase dimerisation domain"/>
    <property type="match status" value="1"/>
</dbReference>
<dbReference type="SUPFAM" id="SSF53187">
    <property type="entry name" value="Zn-dependent exopeptidases"/>
    <property type="match status" value="1"/>
</dbReference>
<comment type="similarity">
    <text evidence="4">Belongs to the peptidase M20A family.</text>
</comment>
<dbReference type="Proteomes" id="UP001280897">
    <property type="component" value="Unassembled WGS sequence"/>
</dbReference>
<keyword evidence="13" id="KW-0170">Cobalt</keyword>
<dbReference type="PANTHER" id="PTHR43808:SF8">
    <property type="entry name" value="PEPTIDASE M20 DIMERISATION DOMAIN-CONTAINING PROTEIN"/>
    <property type="match status" value="1"/>
</dbReference>
<dbReference type="Gene3D" id="3.40.630.10">
    <property type="entry name" value="Zn peptidases"/>
    <property type="match status" value="1"/>
</dbReference>
<evidence type="ECO:0000256" key="7">
    <source>
        <dbReference type="ARBA" id="ARBA00022605"/>
    </source>
</evidence>
<evidence type="ECO:0000256" key="13">
    <source>
        <dbReference type="ARBA" id="ARBA00023285"/>
    </source>
</evidence>
<dbReference type="AlphaFoldDB" id="A0AAW8YCC8"/>
<dbReference type="Pfam" id="PF07687">
    <property type="entry name" value="M20_dimer"/>
    <property type="match status" value="1"/>
</dbReference>
<keyword evidence="10" id="KW-0862">Zinc</keyword>
<dbReference type="EC" id="3.5.1.18" evidence="5"/>
<dbReference type="GO" id="GO:0009014">
    <property type="term" value="F:succinyl-diaminopimelate desuccinylase activity"/>
    <property type="evidence" value="ECO:0007669"/>
    <property type="project" value="UniProtKB-EC"/>
</dbReference>
<dbReference type="EMBL" id="JAWJAV010000001">
    <property type="protein sequence ID" value="MDV2620570.1"/>
    <property type="molecule type" value="Genomic_DNA"/>
</dbReference>
<dbReference type="InterPro" id="IPR050072">
    <property type="entry name" value="Peptidase_M20A"/>
</dbReference>
<feature type="domain" description="Peptidase M20 dimerisation" evidence="15">
    <location>
        <begin position="180"/>
        <end position="285"/>
    </location>
</feature>
<dbReference type="RefSeq" id="WP_008841309.1">
    <property type="nucleotide sequence ID" value="NZ_CP035151.1"/>
</dbReference>
<evidence type="ECO:0000256" key="11">
    <source>
        <dbReference type="ARBA" id="ARBA00022915"/>
    </source>
</evidence>
<keyword evidence="9" id="KW-0378">Hydrolase</keyword>
<keyword evidence="11" id="KW-0220">Diaminopimelate biosynthesis</keyword>
<dbReference type="Gene3D" id="3.30.70.360">
    <property type="match status" value="1"/>
</dbReference>
<dbReference type="NCBIfam" id="TIGR01910">
    <property type="entry name" value="DapE-ArgE"/>
    <property type="match status" value="1"/>
</dbReference>
<dbReference type="PROSITE" id="PS00759">
    <property type="entry name" value="ARGE_DAPE_CPG2_2"/>
    <property type="match status" value="1"/>
</dbReference>
<evidence type="ECO:0000256" key="4">
    <source>
        <dbReference type="ARBA" id="ARBA00006247"/>
    </source>
</evidence>
<evidence type="ECO:0000256" key="5">
    <source>
        <dbReference type="ARBA" id="ARBA00011921"/>
    </source>
</evidence>
<dbReference type="GO" id="GO:0019877">
    <property type="term" value="P:diaminopimelate biosynthetic process"/>
    <property type="evidence" value="ECO:0007669"/>
    <property type="project" value="UniProtKB-KW"/>
</dbReference>
<dbReference type="InterPro" id="IPR010182">
    <property type="entry name" value="ArgE/DapE"/>
</dbReference>
<comment type="caution">
    <text evidence="16">The sequence shown here is derived from an EMBL/GenBank/DDBJ whole genome shotgun (WGS) entry which is preliminary data.</text>
</comment>
<sequence>MDIELKRPVFTNEDCIAILGDLIAINSTNDHEITVAKYLQKLLKENGIDAKVLRYSDTRADLLAEIGSGSPVLGISGHMDVVDAGDPTEWTSNPFELTERDGRLYGRGAADMKSGLAAMVIALIEIKHNRLLKKGTIRLMATFGEEVGEEGSQKIAEMGLMDDVDALVIGEPSGYDPAFSHKGSLDIRLTSKGQSAHSSMPEDGKNAIDPLIEILHAANHHFRDSAVENELLGPLTFHTTIFKGGNQVNSIPAMAEAEINVRTIPNFTNQQVIADLQKLVDQQNDAGAQVKLEAYMTQDAVETTGKSRLMELIQRVGSEFRGAPIKPGVIPAVTDASNLLRDKDEGFPFAIWGPTGDGVHQVDEYVEKDLYLNFIKMYITVFTQYLNAQKD</sequence>
<name>A0AAW8YCC8_PEDAC</name>
<evidence type="ECO:0000313" key="17">
    <source>
        <dbReference type="Proteomes" id="UP001280897"/>
    </source>
</evidence>
<dbReference type="Pfam" id="PF01546">
    <property type="entry name" value="Peptidase_M20"/>
    <property type="match status" value="1"/>
</dbReference>
<dbReference type="GO" id="GO:0009085">
    <property type="term" value="P:lysine biosynthetic process"/>
    <property type="evidence" value="ECO:0007669"/>
    <property type="project" value="UniProtKB-KW"/>
</dbReference>
<dbReference type="InterPro" id="IPR011650">
    <property type="entry name" value="Peptidase_M20_dimer"/>
</dbReference>
<accession>A0AAW8YCC8</accession>
<dbReference type="NCBIfam" id="NF006365">
    <property type="entry name" value="PRK08588.1"/>
    <property type="match status" value="1"/>
</dbReference>
<evidence type="ECO:0000256" key="14">
    <source>
        <dbReference type="ARBA" id="ARBA00051301"/>
    </source>
</evidence>